<accession>A0A3B0VW90</accession>
<dbReference type="EMBL" id="UOEZ01000033">
    <property type="protein sequence ID" value="VAW35634.1"/>
    <property type="molecule type" value="Genomic_DNA"/>
</dbReference>
<protein>
    <recommendedName>
        <fullName evidence="2">DUF2769 domain-containing protein</fullName>
    </recommendedName>
</protein>
<reference evidence="1" key="1">
    <citation type="submission" date="2018-06" db="EMBL/GenBank/DDBJ databases">
        <authorList>
            <person name="Zhirakovskaya E."/>
        </authorList>
    </citation>
    <scope>NUCLEOTIDE SEQUENCE</scope>
</reference>
<gene>
    <name evidence="1" type="ORF">MNBD_DELTA02-1134</name>
</gene>
<evidence type="ECO:0000313" key="1">
    <source>
        <dbReference type="EMBL" id="VAW35634.1"/>
    </source>
</evidence>
<sequence>MVKSRGFDRFGVEKMSDEEYEACLQGLEKDCLCNGCSSYLPGDENTAFCFPVYGASSVIKVENECLCTTCSVYKQYELENNHYCTRCSNLCQTYKEMGTSGP</sequence>
<proteinExistence type="predicted"/>
<name>A0A3B0VW90_9ZZZZ</name>
<dbReference type="InterPro" id="IPR020075">
    <property type="entry name" value="Uncharacterised_AF2234"/>
</dbReference>
<organism evidence="1">
    <name type="scientific">hydrothermal vent metagenome</name>
    <dbReference type="NCBI Taxonomy" id="652676"/>
    <lineage>
        <taxon>unclassified sequences</taxon>
        <taxon>metagenomes</taxon>
        <taxon>ecological metagenomes</taxon>
    </lineage>
</organism>
<dbReference type="Pfam" id="PF10967">
    <property type="entry name" value="DUF2769"/>
    <property type="match status" value="1"/>
</dbReference>
<dbReference type="AlphaFoldDB" id="A0A3B0VW90"/>
<evidence type="ECO:0008006" key="2">
    <source>
        <dbReference type="Google" id="ProtNLM"/>
    </source>
</evidence>